<organism evidence="1 2">
    <name type="scientific">Fimbriiglobus ruber</name>
    <dbReference type="NCBI Taxonomy" id="1908690"/>
    <lineage>
        <taxon>Bacteria</taxon>
        <taxon>Pseudomonadati</taxon>
        <taxon>Planctomycetota</taxon>
        <taxon>Planctomycetia</taxon>
        <taxon>Gemmatales</taxon>
        <taxon>Gemmataceae</taxon>
        <taxon>Fimbriiglobus</taxon>
    </lineage>
</organism>
<dbReference type="Proteomes" id="UP000214646">
    <property type="component" value="Unassembled WGS sequence"/>
</dbReference>
<dbReference type="EMBL" id="NIDE01000014">
    <property type="protein sequence ID" value="OWK37387.1"/>
    <property type="molecule type" value="Genomic_DNA"/>
</dbReference>
<protein>
    <submittedName>
        <fullName evidence="1">Uncharacterized protein</fullName>
    </submittedName>
</protein>
<gene>
    <name evidence="1" type="ORF">FRUB_06507</name>
</gene>
<accession>A0A225DMG3</accession>
<name>A0A225DMG3_9BACT</name>
<comment type="caution">
    <text evidence="1">The sequence shown here is derived from an EMBL/GenBank/DDBJ whole genome shotgun (WGS) entry which is preliminary data.</text>
</comment>
<evidence type="ECO:0000313" key="2">
    <source>
        <dbReference type="Proteomes" id="UP000214646"/>
    </source>
</evidence>
<keyword evidence="2" id="KW-1185">Reference proteome</keyword>
<sequence length="261" mass="29908">MLLELHRKGGTLCQPAREGQLHCPLIVRPTSEDNVTAHLITVLQALNPRLWVSDLLNRGLGVGRFRRQVYRGFRIQPWVTKPPFPRSLLPWDEGGTQVDVQFSWENPPTTVFIECKYGSSLSTRTSRNDGRTGFPADQLVRNIRVGLLESGYYRTDTLFESPPRDFAVLVLAPESGNPFVGEYQNLTRLQSAIPHSDRISPWPLLPFVGEIGYADIRHVLQDRYRFYTRPERHLIDALLEYLTFKHGTRPNRRTCSAKRDG</sequence>
<dbReference type="AlphaFoldDB" id="A0A225DMG3"/>
<reference evidence="2" key="1">
    <citation type="submission" date="2017-06" db="EMBL/GenBank/DDBJ databases">
        <title>Genome analysis of Fimbriiglobus ruber SP5, the first member of the order Planctomycetales with confirmed chitinolytic capability.</title>
        <authorList>
            <person name="Ravin N.V."/>
            <person name="Rakitin A.L."/>
            <person name="Ivanova A.A."/>
            <person name="Beletsky A.V."/>
            <person name="Kulichevskaya I.S."/>
            <person name="Mardanov A.V."/>
            <person name="Dedysh S.N."/>
        </authorList>
    </citation>
    <scope>NUCLEOTIDE SEQUENCE [LARGE SCALE GENOMIC DNA]</scope>
    <source>
        <strain evidence="2">SP5</strain>
    </source>
</reference>
<proteinExistence type="predicted"/>
<evidence type="ECO:0000313" key="1">
    <source>
        <dbReference type="EMBL" id="OWK37387.1"/>
    </source>
</evidence>